<dbReference type="PRINTS" id="PR01021">
    <property type="entry name" value="OMPADOMAIN"/>
</dbReference>
<dbReference type="InterPro" id="IPR036737">
    <property type="entry name" value="OmpA-like_sf"/>
</dbReference>
<name>A0ABV6HJJ2_9SPHI</name>
<dbReference type="CDD" id="cd07185">
    <property type="entry name" value="OmpA_C-like"/>
    <property type="match status" value="1"/>
</dbReference>
<dbReference type="Gene3D" id="3.30.1330.60">
    <property type="entry name" value="OmpA-like domain"/>
    <property type="match status" value="1"/>
</dbReference>
<proteinExistence type="predicted"/>
<evidence type="ECO:0000256" key="2">
    <source>
        <dbReference type="ARBA" id="ARBA00023136"/>
    </source>
</evidence>
<keyword evidence="3" id="KW-0998">Cell outer membrane</keyword>
<evidence type="ECO:0000259" key="5">
    <source>
        <dbReference type="PROSITE" id="PS51123"/>
    </source>
</evidence>
<protein>
    <submittedName>
        <fullName evidence="6">OmpA family protein</fullName>
    </submittedName>
</protein>
<evidence type="ECO:0000256" key="1">
    <source>
        <dbReference type="ARBA" id="ARBA00004442"/>
    </source>
</evidence>
<dbReference type="InterPro" id="IPR006664">
    <property type="entry name" value="OMP_bac"/>
</dbReference>
<dbReference type="PROSITE" id="PS51123">
    <property type="entry name" value="OMPA_2"/>
    <property type="match status" value="1"/>
</dbReference>
<dbReference type="SUPFAM" id="SSF103088">
    <property type="entry name" value="OmpA-like"/>
    <property type="match status" value="1"/>
</dbReference>
<feature type="domain" description="OmpA-like" evidence="5">
    <location>
        <begin position="325"/>
        <end position="441"/>
    </location>
</feature>
<comment type="caution">
    <text evidence="6">The sequence shown here is derived from an EMBL/GenBank/DDBJ whole genome shotgun (WGS) entry which is preliminary data.</text>
</comment>
<evidence type="ECO:0000256" key="4">
    <source>
        <dbReference type="PROSITE-ProRule" id="PRU00473"/>
    </source>
</evidence>
<keyword evidence="2 4" id="KW-0472">Membrane</keyword>
<dbReference type="EMBL" id="JBHLWO010000002">
    <property type="protein sequence ID" value="MFC0319035.1"/>
    <property type="molecule type" value="Genomic_DNA"/>
</dbReference>
<dbReference type="InterPro" id="IPR006665">
    <property type="entry name" value="OmpA-like"/>
</dbReference>
<dbReference type="PANTHER" id="PTHR30329:SF21">
    <property type="entry name" value="LIPOPROTEIN YIAD-RELATED"/>
    <property type="match status" value="1"/>
</dbReference>
<dbReference type="Pfam" id="PF00691">
    <property type="entry name" value="OmpA"/>
    <property type="match status" value="1"/>
</dbReference>
<evidence type="ECO:0000313" key="6">
    <source>
        <dbReference type="EMBL" id="MFC0319035.1"/>
    </source>
</evidence>
<gene>
    <name evidence="6" type="ORF">ACFFI0_11995</name>
</gene>
<evidence type="ECO:0000313" key="7">
    <source>
        <dbReference type="Proteomes" id="UP001589774"/>
    </source>
</evidence>
<keyword evidence="7" id="KW-1185">Reference proteome</keyword>
<comment type="subcellular location">
    <subcellularLocation>
        <location evidence="1">Cell outer membrane</location>
    </subcellularLocation>
</comment>
<dbReference type="Proteomes" id="UP001589774">
    <property type="component" value="Unassembled WGS sequence"/>
</dbReference>
<dbReference type="InterPro" id="IPR050330">
    <property type="entry name" value="Bact_OuterMem_StrucFunc"/>
</dbReference>
<dbReference type="PANTHER" id="PTHR30329">
    <property type="entry name" value="STATOR ELEMENT OF FLAGELLAR MOTOR COMPLEX"/>
    <property type="match status" value="1"/>
</dbReference>
<accession>A0ABV6HJJ2</accession>
<organism evidence="6 7">
    <name type="scientific">Olivibacter oleidegradans</name>
    <dbReference type="NCBI Taxonomy" id="760123"/>
    <lineage>
        <taxon>Bacteria</taxon>
        <taxon>Pseudomonadati</taxon>
        <taxon>Bacteroidota</taxon>
        <taxon>Sphingobacteriia</taxon>
        <taxon>Sphingobacteriales</taxon>
        <taxon>Sphingobacteriaceae</taxon>
        <taxon>Olivibacter</taxon>
    </lineage>
</organism>
<sequence length="441" mass="48258">MNAFGIIRLSLGMSIYLVGLGVGSSAQAQSLFKKIKNRVEQTATEKVLNKADKVVGEGVDKAIDGTSVKGNTKVLAEKPEASLTQVTPDSTTFIKAFAKYDFVPGDSIIYAADFADDVNGELPSGWNSNAGSVLVKLNQIPGNWLRLAQRSVCLSSNDQLLGPDFTVEFDLLMQFDLKGWLPPSFRFGLLASGNVSSTDNTLLNDPKGVKSFYTELAPLADGANIALESYQAYTRYFHSMPKKHTELAQWYGKPVHIAIQGQKERLRIWLNGEKLYDVPKGIPGENEFNQVFFSLSSSPYKDEQVGVYISNVKIAKGMPDGRTKLQKEGKFSTTGILFSTGQATILPESEGVLKFIASILAEDQAAKIQVVGHTDAVGDDKSNQILSERRAEAVKRALTTRYGIAEMSLQTSGKGESEPVADNQTVKGRTRNRRVEFIRIQ</sequence>
<dbReference type="RefSeq" id="WP_149105645.1">
    <property type="nucleotide sequence ID" value="NZ_JBHLWO010000002.1"/>
</dbReference>
<evidence type="ECO:0000256" key="3">
    <source>
        <dbReference type="ARBA" id="ARBA00023237"/>
    </source>
</evidence>
<reference evidence="6 7" key="1">
    <citation type="submission" date="2024-09" db="EMBL/GenBank/DDBJ databases">
        <authorList>
            <person name="Sun Q."/>
            <person name="Mori K."/>
        </authorList>
    </citation>
    <scope>NUCLEOTIDE SEQUENCE [LARGE SCALE GENOMIC DNA]</scope>
    <source>
        <strain evidence="6 7">CCM 7765</strain>
    </source>
</reference>